<proteinExistence type="predicted"/>
<keyword evidence="2" id="KW-1185">Reference proteome</keyword>
<accession>A0A5C5XHX2</accession>
<evidence type="ECO:0000313" key="2">
    <source>
        <dbReference type="Proteomes" id="UP000316095"/>
    </source>
</evidence>
<dbReference type="EMBL" id="SJPG01000001">
    <property type="protein sequence ID" value="TWT62319.1"/>
    <property type="molecule type" value="Genomic_DNA"/>
</dbReference>
<evidence type="ECO:0000313" key="1">
    <source>
        <dbReference type="EMBL" id="TWT62319.1"/>
    </source>
</evidence>
<name>A0A5C5XHX2_9PLAN</name>
<comment type="caution">
    <text evidence="1">The sequence shown here is derived from an EMBL/GenBank/DDBJ whole genome shotgun (WGS) entry which is preliminary data.</text>
</comment>
<sequence length="57" mass="6567">MRCEEMSQASRESYATGVVKIFGARMVEQHIRVKTDLSPFALVRLPHSLFGYIFYQA</sequence>
<dbReference type="AlphaFoldDB" id="A0A5C5XHX2"/>
<protein>
    <submittedName>
        <fullName evidence="1">Uncharacterized protein</fullName>
    </submittedName>
</protein>
<dbReference type="Proteomes" id="UP000316095">
    <property type="component" value="Unassembled WGS sequence"/>
</dbReference>
<gene>
    <name evidence="1" type="ORF">Pan54_30600</name>
</gene>
<reference evidence="1 2" key="1">
    <citation type="submission" date="2019-02" db="EMBL/GenBank/DDBJ databases">
        <title>Deep-cultivation of Planctomycetes and their phenomic and genomic characterization uncovers novel biology.</title>
        <authorList>
            <person name="Wiegand S."/>
            <person name="Jogler M."/>
            <person name="Boedeker C."/>
            <person name="Pinto D."/>
            <person name="Vollmers J."/>
            <person name="Rivas-Marin E."/>
            <person name="Kohn T."/>
            <person name="Peeters S.H."/>
            <person name="Heuer A."/>
            <person name="Rast P."/>
            <person name="Oberbeckmann S."/>
            <person name="Bunk B."/>
            <person name="Jeske O."/>
            <person name="Meyerdierks A."/>
            <person name="Storesund J.E."/>
            <person name="Kallscheuer N."/>
            <person name="Luecker S."/>
            <person name="Lage O.M."/>
            <person name="Pohl T."/>
            <person name="Merkel B.J."/>
            <person name="Hornburger P."/>
            <person name="Mueller R.-W."/>
            <person name="Bruemmer F."/>
            <person name="Labrenz M."/>
            <person name="Spormann A.M."/>
            <person name="Op Den Camp H."/>
            <person name="Overmann J."/>
            <person name="Amann R."/>
            <person name="Jetten M.S.M."/>
            <person name="Mascher T."/>
            <person name="Medema M.H."/>
            <person name="Devos D.P."/>
            <person name="Kaster A.-K."/>
            <person name="Ovreas L."/>
            <person name="Rohde M."/>
            <person name="Galperin M.Y."/>
            <person name="Jogler C."/>
        </authorList>
    </citation>
    <scope>NUCLEOTIDE SEQUENCE [LARGE SCALE GENOMIC DNA]</scope>
    <source>
        <strain evidence="1 2">Pan54</strain>
    </source>
</reference>
<organism evidence="1 2">
    <name type="scientific">Rubinisphaera italica</name>
    <dbReference type="NCBI Taxonomy" id="2527969"/>
    <lineage>
        <taxon>Bacteria</taxon>
        <taxon>Pseudomonadati</taxon>
        <taxon>Planctomycetota</taxon>
        <taxon>Planctomycetia</taxon>
        <taxon>Planctomycetales</taxon>
        <taxon>Planctomycetaceae</taxon>
        <taxon>Rubinisphaera</taxon>
    </lineage>
</organism>